<dbReference type="InterPro" id="IPR053745">
    <property type="entry name" value="Viral_Tail_Comp_sf"/>
</dbReference>
<evidence type="ECO:0000313" key="1">
    <source>
        <dbReference type="EMBL" id="MDQ0456043.1"/>
    </source>
</evidence>
<dbReference type="RefSeq" id="WP_307158237.1">
    <property type="nucleotide sequence ID" value="NZ_JAUSWH010000006.1"/>
</dbReference>
<gene>
    <name evidence="1" type="ORF">QO005_002383</name>
</gene>
<name>A0ABU0ICR6_9HYPH</name>
<comment type="caution">
    <text evidence="1">The sequence shown here is derived from an EMBL/GenBank/DDBJ whole genome shotgun (WGS) entry which is preliminary data.</text>
</comment>
<dbReference type="Gene3D" id="3.30.2000.30">
    <property type="match status" value="1"/>
</dbReference>
<proteinExistence type="predicted"/>
<reference evidence="1 2" key="1">
    <citation type="submission" date="2023-07" db="EMBL/GenBank/DDBJ databases">
        <title>Genomic Encyclopedia of Type Strains, Phase IV (KMG-IV): sequencing the most valuable type-strain genomes for metagenomic binning, comparative biology and taxonomic classification.</title>
        <authorList>
            <person name="Goeker M."/>
        </authorList>
    </citation>
    <scope>NUCLEOTIDE SEQUENCE [LARGE SCALE GENOMIC DNA]</scope>
    <source>
        <strain evidence="1 2">DSM 100301</strain>
    </source>
</reference>
<protein>
    <recommendedName>
        <fullName evidence="3">DUF3168 domain-containing protein</fullName>
    </recommendedName>
</protein>
<organism evidence="1 2">
    <name type="scientific">Rhizobium paknamense</name>
    <dbReference type="NCBI Taxonomy" id="1206817"/>
    <lineage>
        <taxon>Bacteria</taxon>
        <taxon>Pseudomonadati</taxon>
        <taxon>Pseudomonadota</taxon>
        <taxon>Alphaproteobacteria</taxon>
        <taxon>Hyphomicrobiales</taxon>
        <taxon>Rhizobiaceae</taxon>
        <taxon>Rhizobium/Agrobacterium group</taxon>
        <taxon>Rhizobium</taxon>
    </lineage>
</organism>
<accession>A0ABU0ICR6</accession>
<dbReference type="Proteomes" id="UP001235269">
    <property type="component" value="Unassembled WGS sequence"/>
</dbReference>
<sequence>MSEDAAHEVQVAIITCLKADAAVTALIGTRIYDRVPDGVTLPYVSFGPTQEVPEEVDGLDLSELFVQLSIWSEDPGFAEGRRIAKAIVKALARDALTLADNAIAYFLPDGRRDLRDPDGLTTHIALTFRAGIENH</sequence>
<dbReference type="InterPro" id="IPR021508">
    <property type="entry name" value="Gp17-like"/>
</dbReference>
<keyword evidence="2" id="KW-1185">Reference proteome</keyword>
<evidence type="ECO:0000313" key="2">
    <source>
        <dbReference type="Proteomes" id="UP001235269"/>
    </source>
</evidence>
<dbReference type="Pfam" id="PF11367">
    <property type="entry name" value="Tail_completion_gp17"/>
    <property type="match status" value="1"/>
</dbReference>
<evidence type="ECO:0008006" key="3">
    <source>
        <dbReference type="Google" id="ProtNLM"/>
    </source>
</evidence>
<dbReference type="EMBL" id="JAUSWH010000006">
    <property type="protein sequence ID" value="MDQ0456043.1"/>
    <property type="molecule type" value="Genomic_DNA"/>
</dbReference>